<dbReference type="InterPro" id="IPR012445">
    <property type="entry name" value="ATG101"/>
</dbReference>
<protein>
    <recommendedName>
        <fullName evidence="2">Autophagy-related protein 101</fullName>
    </recommendedName>
</protein>
<evidence type="ECO:0000256" key="2">
    <source>
        <dbReference type="ARBA" id="ARBA00018874"/>
    </source>
</evidence>
<dbReference type="Proteomes" id="UP000218231">
    <property type="component" value="Unassembled WGS sequence"/>
</dbReference>
<comment type="similarity">
    <text evidence="1">Belongs to the ATG101 family.</text>
</comment>
<dbReference type="GO" id="GO:1990316">
    <property type="term" value="C:Atg1/ULK1 kinase complex"/>
    <property type="evidence" value="ECO:0007669"/>
    <property type="project" value="TreeGrafter"/>
</dbReference>
<dbReference type="Pfam" id="PF07855">
    <property type="entry name" value="ATG101"/>
    <property type="match status" value="1"/>
</dbReference>
<evidence type="ECO:0000313" key="4">
    <source>
        <dbReference type="EMBL" id="PAV78365.1"/>
    </source>
</evidence>
<dbReference type="AlphaFoldDB" id="A0A2A2KWN1"/>
<dbReference type="STRING" id="2018661.A0A2A2KWN1"/>
<comment type="caution">
    <text evidence="4">The sequence shown here is derived from an EMBL/GenBank/DDBJ whole genome shotgun (WGS) entry which is preliminary data.</text>
</comment>
<organism evidence="4 5">
    <name type="scientific">Diploscapter pachys</name>
    <dbReference type="NCBI Taxonomy" id="2018661"/>
    <lineage>
        <taxon>Eukaryota</taxon>
        <taxon>Metazoa</taxon>
        <taxon>Ecdysozoa</taxon>
        <taxon>Nematoda</taxon>
        <taxon>Chromadorea</taxon>
        <taxon>Rhabditida</taxon>
        <taxon>Rhabditina</taxon>
        <taxon>Rhabditomorpha</taxon>
        <taxon>Rhabditoidea</taxon>
        <taxon>Rhabditidae</taxon>
        <taxon>Diploscapter</taxon>
    </lineage>
</organism>
<evidence type="ECO:0000256" key="1">
    <source>
        <dbReference type="ARBA" id="ARBA00007130"/>
    </source>
</evidence>
<dbReference type="GO" id="GO:0000045">
    <property type="term" value="P:autophagosome assembly"/>
    <property type="evidence" value="ECO:0007669"/>
    <property type="project" value="TreeGrafter"/>
</dbReference>
<dbReference type="OrthoDB" id="10259639at2759"/>
<accession>A0A2A2KWN1</accession>
<name>A0A2A2KWN1_9BILA</name>
<sequence>MNARQSDYRLTVEIRQVSDAVSCIFSSLLLHRTLGKFQYKNETNFSLGSIGIEEVDCDTIDLSYSGSSRRTPVGSPSPSETAVPMICAQIGLEFYQKSPKRGIFYQTNDQATWEKWNLILDIFKVNSIDDFGRLRESVGESIGEIVLKICSQINRNQYMPKMPNKGAIGDVFETQFSDCQPYLFKVVRQPGTCGSSVTPQTLSFYKLGRMLKDVAFS</sequence>
<dbReference type="EMBL" id="LIAE01007571">
    <property type="protein sequence ID" value="PAV78365.1"/>
    <property type="molecule type" value="Genomic_DNA"/>
</dbReference>
<keyword evidence="3" id="KW-0072">Autophagy</keyword>
<dbReference type="PANTHER" id="PTHR13292:SF0">
    <property type="entry name" value="AUTOPHAGY-RELATED PROTEIN 101"/>
    <property type="match status" value="1"/>
</dbReference>
<keyword evidence="5" id="KW-1185">Reference proteome</keyword>
<proteinExistence type="inferred from homology"/>
<gene>
    <name evidence="4" type="ORF">WR25_04818</name>
</gene>
<dbReference type="GO" id="GO:0000407">
    <property type="term" value="C:phagophore assembly site"/>
    <property type="evidence" value="ECO:0007669"/>
    <property type="project" value="TreeGrafter"/>
</dbReference>
<evidence type="ECO:0000256" key="3">
    <source>
        <dbReference type="ARBA" id="ARBA00023006"/>
    </source>
</evidence>
<evidence type="ECO:0000313" key="5">
    <source>
        <dbReference type="Proteomes" id="UP000218231"/>
    </source>
</evidence>
<dbReference type="PANTHER" id="PTHR13292">
    <property type="entry name" value="AUTOPHAGY-RELATED PROTEIN 101"/>
    <property type="match status" value="1"/>
</dbReference>
<dbReference type="GO" id="GO:0019901">
    <property type="term" value="F:protein kinase binding"/>
    <property type="evidence" value="ECO:0007669"/>
    <property type="project" value="TreeGrafter"/>
</dbReference>
<reference evidence="4 5" key="1">
    <citation type="journal article" date="2017" name="Curr. Biol.">
        <title>Genome architecture and evolution of a unichromosomal asexual nematode.</title>
        <authorList>
            <person name="Fradin H."/>
            <person name="Zegar C."/>
            <person name="Gutwein M."/>
            <person name="Lucas J."/>
            <person name="Kovtun M."/>
            <person name="Corcoran D."/>
            <person name="Baugh L.R."/>
            <person name="Kiontke K."/>
            <person name="Gunsalus K."/>
            <person name="Fitch D.H."/>
            <person name="Piano F."/>
        </authorList>
    </citation>
    <scope>NUCLEOTIDE SEQUENCE [LARGE SCALE GENOMIC DNA]</scope>
    <source>
        <strain evidence="4">PF1309</strain>
    </source>
</reference>